<proteinExistence type="predicted"/>
<dbReference type="STRING" id="1121959.SAMN02746009_02824"/>
<sequence>MKRKSITLFLAATTFVAGCQLDNRKSITLSPTQEYFNATTPYSINLKHASQLRYREDSITKTEQLYLFNEEYGIINRYGLRKKDLHADGVYDISKVFPNTQIVPEGFYVISADSILFLSGARNEFCLTDGNFEPKYRWSLSKAIRPYGISIYASYQPLGYWKKRIYTQLAPNLGSTIHDKAKFNQANSVPKGAVTFLGESMRLLNEQGHFPKFLSADHSYNTHGPDFCVTNTGTAVYSFGAFPELYVYPPDGSRRKVIARSRYHQPPQEFPFEKYIDYRYLREYKLRNSEYGNILHDSYRQVYLRVYEHGTVGRGGALPIDDFSKKPWSLMILNEDLQVLKEIKFPHTYNPNSILVTRRGLLISPTRPGLPTYQSKQIPFQLFVYTQAQKP</sequence>
<dbReference type="RefSeq" id="WP_073286237.1">
    <property type="nucleotide sequence ID" value="NZ_FRAS01000015.1"/>
</dbReference>
<protein>
    <recommendedName>
        <fullName evidence="3">DUF4221 domain-containing protein</fullName>
    </recommendedName>
</protein>
<dbReference type="EMBL" id="FRAS01000015">
    <property type="protein sequence ID" value="SHL48547.1"/>
    <property type="molecule type" value="Genomic_DNA"/>
</dbReference>
<dbReference type="PROSITE" id="PS51257">
    <property type="entry name" value="PROKAR_LIPOPROTEIN"/>
    <property type="match status" value="1"/>
</dbReference>
<name>A0A1M7B0Y2_9BACT</name>
<evidence type="ECO:0000313" key="1">
    <source>
        <dbReference type="EMBL" id="SHL48547.1"/>
    </source>
</evidence>
<keyword evidence="2" id="KW-1185">Reference proteome</keyword>
<dbReference type="AlphaFoldDB" id="A0A1M7B0Y2"/>
<evidence type="ECO:0008006" key="3">
    <source>
        <dbReference type="Google" id="ProtNLM"/>
    </source>
</evidence>
<dbReference type="OrthoDB" id="828261at2"/>
<gene>
    <name evidence="1" type="ORF">SAMN02746009_02824</name>
</gene>
<organism evidence="1 2">
    <name type="scientific">Hymenobacter psychrotolerans DSM 18569</name>
    <dbReference type="NCBI Taxonomy" id="1121959"/>
    <lineage>
        <taxon>Bacteria</taxon>
        <taxon>Pseudomonadati</taxon>
        <taxon>Bacteroidota</taxon>
        <taxon>Cytophagia</taxon>
        <taxon>Cytophagales</taxon>
        <taxon>Hymenobacteraceae</taxon>
        <taxon>Hymenobacter</taxon>
    </lineage>
</organism>
<dbReference type="Proteomes" id="UP000183947">
    <property type="component" value="Unassembled WGS sequence"/>
</dbReference>
<accession>A0A1M7B0Y2</accession>
<reference evidence="2" key="1">
    <citation type="submission" date="2016-11" db="EMBL/GenBank/DDBJ databases">
        <authorList>
            <person name="Varghese N."/>
            <person name="Submissions S."/>
        </authorList>
    </citation>
    <scope>NUCLEOTIDE SEQUENCE [LARGE SCALE GENOMIC DNA]</scope>
    <source>
        <strain evidence="2">DSM 18569</strain>
    </source>
</reference>
<evidence type="ECO:0000313" key="2">
    <source>
        <dbReference type="Proteomes" id="UP000183947"/>
    </source>
</evidence>